<dbReference type="InterPro" id="IPR019734">
    <property type="entry name" value="TPR_rpt"/>
</dbReference>
<dbReference type="Gene3D" id="3.40.50.300">
    <property type="entry name" value="P-loop containing nucleotide triphosphate hydrolases"/>
    <property type="match status" value="1"/>
</dbReference>
<dbReference type="RefSeq" id="WP_185108049.1">
    <property type="nucleotide sequence ID" value="NZ_BAAAXY010000238.1"/>
</dbReference>
<feature type="region of interest" description="Disordered" evidence="6">
    <location>
        <begin position="744"/>
        <end position="775"/>
    </location>
</feature>
<dbReference type="GO" id="GO:0000160">
    <property type="term" value="P:phosphorelay signal transduction system"/>
    <property type="evidence" value="ECO:0007669"/>
    <property type="project" value="InterPro"/>
</dbReference>
<dbReference type="PROSITE" id="PS51755">
    <property type="entry name" value="OMPR_PHOB"/>
    <property type="match status" value="1"/>
</dbReference>
<feature type="DNA-binding region" description="OmpR/PhoB-type" evidence="5">
    <location>
        <begin position="1"/>
        <end position="89"/>
    </location>
</feature>
<dbReference type="Proteomes" id="UP000565579">
    <property type="component" value="Unassembled WGS sequence"/>
</dbReference>
<dbReference type="PANTHER" id="PTHR35807">
    <property type="entry name" value="TRANSCRIPTIONAL REGULATOR REDD-RELATED"/>
    <property type="match status" value="1"/>
</dbReference>
<dbReference type="GO" id="GO:0003677">
    <property type="term" value="F:DNA binding"/>
    <property type="evidence" value="ECO:0007669"/>
    <property type="project" value="UniProtKB-UniRule"/>
</dbReference>
<keyword evidence="9" id="KW-1185">Reference proteome</keyword>
<evidence type="ECO:0000313" key="8">
    <source>
        <dbReference type="EMBL" id="MBB6553708.1"/>
    </source>
</evidence>
<dbReference type="GO" id="GO:0006355">
    <property type="term" value="P:regulation of DNA-templated transcription"/>
    <property type="evidence" value="ECO:0007669"/>
    <property type="project" value="InterPro"/>
</dbReference>
<dbReference type="EMBL" id="JACHMI010000001">
    <property type="protein sequence ID" value="MBB6553708.1"/>
    <property type="molecule type" value="Genomic_DNA"/>
</dbReference>
<evidence type="ECO:0000256" key="3">
    <source>
        <dbReference type="ARBA" id="ARBA00023125"/>
    </source>
</evidence>
<accession>A0A7X0U3H6</accession>
<dbReference type="InterPro" id="IPR001867">
    <property type="entry name" value="OmpR/PhoB-type_DNA-bd"/>
</dbReference>
<dbReference type="Gene3D" id="1.25.40.10">
    <property type="entry name" value="Tetratricopeptide repeat domain"/>
    <property type="match status" value="2"/>
</dbReference>
<evidence type="ECO:0000256" key="5">
    <source>
        <dbReference type="PROSITE-ProRule" id="PRU01091"/>
    </source>
</evidence>
<dbReference type="CDD" id="cd15831">
    <property type="entry name" value="BTAD"/>
    <property type="match status" value="1"/>
</dbReference>
<organism evidence="8 9">
    <name type="scientific">Nonomuraea rubra</name>
    <dbReference type="NCBI Taxonomy" id="46180"/>
    <lineage>
        <taxon>Bacteria</taxon>
        <taxon>Bacillati</taxon>
        <taxon>Actinomycetota</taxon>
        <taxon>Actinomycetes</taxon>
        <taxon>Streptosporangiales</taxon>
        <taxon>Streptosporangiaceae</taxon>
        <taxon>Nonomuraea</taxon>
    </lineage>
</organism>
<dbReference type="PRINTS" id="PR00364">
    <property type="entry name" value="DISEASERSIST"/>
</dbReference>
<dbReference type="GO" id="GO:0043531">
    <property type="term" value="F:ADP binding"/>
    <property type="evidence" value="ECO:0007669"/>
    <property type="project" value="InterPro"/>
</dbReference>
<dbReference type="Gene3D" id="1.10.10.10">
    <property type="entry name" value="Winged helix-like DNA-binding domain superfamily/Winged helix DNA-binding domain"/>
    <property type="match status" value="1"/>
</dbReference>
<comment type="caution">
    <text evidence="8">The sequence shown here is derived from an EMBL/GenBank/DDBJ whole genome shotgun (WGS) entry which is preliminary data.</text>
</comment>
<dbReference type="SUPFAM" id="SSF46894">
    <property type="entry name" value="C-terminal effector domain of the bipartite response regulators"/>
    <property type="match status" value="1"/>
</dbReference>
<dbReference type="SMART" id="SM00028">
    <property type="entry name" value="TPR"/>
    <property type="match status" value="5"/>
</dbReference>
<dbReference type="InterPro" id="IPR036388">
    <property type="entry name" value="WH-like_DNA-bd_sf"/>
</dbReference>
<evidence type="ECO:0000256" key="1">
    <source>
        <dbReference type="ARBA" id="ARBA00005820"/>
    </source>
</evidence>
<dbReference type="InterPro" id="IPR027417">
    <property type="entry name" value="P-loop_NTPase"/>
</dbReference>
<proteinExistence type="inferred from homology"/>
<dbReference type="Pfam" id="PF13424">
    <property type="entry name" value="TPR_12"/>
    <property type="match status" value="1"/>
</dbReference>
<dbReference type="SMART" id="SM01043">
    <property type="entry name" value="BTAD"/>
    <property type="match status" value="1"/>
</dbReference>
<feature type="region of interest" description="Disordered" evidence="6">
    <location>
        <begin position="261"/>
        <end position="359"/>
    </location>
</feature>
<keyword evidence="3 5" id="KW-0238">DNA-binding</keyword>
<reference evidence="8 9" key="1">
    <citation type="submission" date="2020-08" db="EMBL/GenBank/DDBJ databases">
        <title>Sequencing the genomes of 1000 actinobacteria strains.</title>
        <authorList>
            <person name="Klenk H.-P."/>
        </authorList>
    </citation>
    <scope>NUCLEOTIDE SEQUENCE [LARGE SCALE GENOMIC DNA]</scope>
    <source>
        <strain evidence="8 9">DSM 43768</strain>
    </source>
</reference>
<dbReference type="SMART" id="SM00382">
    <property type="entry name" value="AAA"/>
    <property type="match status" value="1"/>
</dbReference>
<evidence type="ECO:0000256" key="2">
    <source>
        <dbReference type="ARBA" id="ARBA00023015"/>
    </source>
</evidence>
<evidence type="ECO:0000256" key="4">
    <source>
        <dbReference type="ARBA" id="ARBA00023163"/>
    </source>
</evidence>
<dbReference type="SMART" id="SM00862">
    <property type="entry name" value="Trans_reg_C"/>
    <property type="match status" value="1"/>
</dbReference>
<feature type="domain" description="OmpR/PhoB-type" evidence="7">
    <location>
        <begin position="1"/>
        <end position="89"/>
    </location>
</feature>
<dbReference type="InterPro" id="IPR003593">
    <property type="entry name" value="AAA+_ATPase"/>
</dbReference>
<keyword evidence="4" id="KW-0804">Transcription</keyword>
<dbReference type="Pfam" id="PF03704">
    <property type="entry name" value="BTAD"/>
    <property type="match status" value="1"/>
</dbReference>
<feature type="compositionally biased region" description="Basic and acidic residues" evidence="6">
    <location>
        <begin position="316"/>
        <end position="329"/>
    </location>
</feature>
<name>A0A7X0U3H6_9ACTN</name>
<keyword evidence="2" id="KW-0805">Transcription regulation</keyword>
<evidence type="ECO:0000259" key="7">
    <source>
        <dbReference type="PROSITE" id="PS51755"/>
    </source>
</evidence>
<dbReference type="InterPro" id="IPR016032">
    <property type="entry name" value="Sig_transdc_resp-reg_C-effctor"/>
</dbReference>
<dbReference type="InterPro" id="IPR005158">
    <property type="entry name" value="BTAD"/>
</dbReference>
<dbReference type="SUPFAM" id="SSF48452">
    <property type="entry name" value="TPR-like"/>
    <property type="match status" value="3"/>
</dbReference>
<dbReference type="Pfam" id="PF00486">
    <property type="entry name" value="Trans_reg_C"/>
    <property type="match status" value="1"/>
</dbReference>
<comment type="similarity">
    <text evidence="1">Belongs to the AfsR/DnrI/RedD regulatory family.</text>
</comment>
<dbReference type="InterPro" id="IPR011990">
    <property type="entry name" value="TPR-like_helical_dom_sf"/>
</dbReference>
<evidence type="ECO:0000313" key="9">
    <source>
        <dbReference type="Proteomes" id="UP000565579"/>
    </source>
</evidence>
<dbReference type="InterPro" id="IPR041664">
    <property type="entry name" value="AAA_16"/>
</dbReference>
<dbReference type="InterPro" id="IPR051677">
    <property type="entry name" value="AfsR-DnrI-RedD_regulator"/>
</dbReference>
<protein>
    <submittedName>
        <fullName evidence="8">DNA-binding SARP family transcriptional activator</fullName>
    </submittedName>
</protein>
<dbReference type="PANTHER" id="PTHR35807:SF1">
    <property type="entry name" value="TRANSCRIPTIONAL REGULATOR REDD"/>
    <property type="match status" value="1"/>
</dbReference>
<dbReference type="AlphaFoldDB" id="A0A7X0U3H6"/>
<dbReference type="SUPFAM" id="SSF52540">
    <property type="entry name" value="P-loop containing nucleoside triphosphate hydrolases"/>
    <property type="match status" value="1"/>
</dbReference>
<gene>
    <name evidence="8" type="ORF">HD593_008503</name>
</gene>
<sequence length="1146" mass="123191">MDFAILGTIRLNGPAGRVSLSRKQRAVIAALLLHPNSTVSTERLISALWDDPPRSAVANIQTYVHQLRRRLEGSGLEVRTEGSGYVCEVPPGRLDLHVFEEGLRRARAERSGGDLAAAEREYAAAIALWRGTPAEDVPLSGAMAPRITELEERLAVARSEWIDVRLALGREDLVAELRALVAAHPLRERLWEQLVVALHRGGRRDEALDAFRQARELLVAELGIEPGPELRRLHTALLSGDDDLDARPELRRLRAALTDADGDLGAWPGPRGPRAASMDAGGDLGAPPERRRPRTAGGGVASARGEARRRRAVPPDGDREPGARGEARRWRAVSPDGDREPGAPPEPQPLPDGVEEVGPWPAMPAALRRLCQLPADTADFVGREAEIAELTALLRSGEDRLSPPIVIVSGLPGIGKTTLAVHLAHLLRSDYPDGQLFVRLGQDERGPREPGELLDMLLRSLGLDGAAIPATAEERARLLRQRLADRAVLVVLDEAVEEAQLRHLLPGTPRGAVLVTSRSRLPALEGAVRLTLDLPGEQDARKLLEHVAGPDRIGMAPGAAEQILRSCGRLPLAIRVAGARLATRPVWPVSEFATRLAGRGLDELVVGGLDVRATFEPSYAALPESARHAFRLLGLAGLDSVAEWSVAALLGPPPPETAGPGTGVVAVAHGLEADAALETLVARGMLTSTEVDGAGQPRYRLHDLLRVYARERAEAEESPARRREALTRHVLECLRRTRAATRHMPIPLSPPYPREPEAAPGVHGTAPRPADDLPVSVPRSVEDVRASVPRSRDGVRANAAWLAAERRTLMLALTTAAELGLVAAAAELAHHLTGYLLMDRFLDDAEQVQRIVIGMGDGCATLRARLLLAAVHIERGRYERGEAECAGLLADLGRAGDPHGAAYALISRAAARHGMGRLDEALADAYASIDLLAARADTAGLEYAWTWPVWIHIERGEHARAEEIARARVEVTSDEDHTIRGNLLRALGTALYQQGETAEAVECYRESLLTAQAAGDRGEMSKVLRRLGEALGALGRFDEAAETLVASLRLFVECGDTLGEALAGHALGVVRLRQGDAGQALGLLRSALERLGADGPQVWRARTLKELGRAHALLGRPEESAAAWRGSLALFGDAAEARQVAKYLAE</sequence>
<evidence type="ECO:0000256" key="6">
    <source>
        <dbReference type="SAM" id="MobiDB-lite"/>
    </source>
</evidence>
<dbReference type="Pfam" id="PF13191">
    <property type="entry name" value="AAA_16"/>
    <property type="match status" value="1"/>
</dbReference>